<dbReference type="Pfam" id="PF13439">
    <property type="entry name" value="Glyco_transf_4"/>
    <property type="match status" value="1"/>
</dbReference>
<dbReference type="EMBL" id="MT631090">
    <property type="protein sequence ID" value="QNO45284.1"/>
    <property type="molecule type" value="Genomic_DNA"/>
</dbReference>
<dbReference type="InterPro" id="IPR028098">
    <property type="entry name" value="Glyco_trans_4-like_N"/>
</dbReference>
<proteinExistence type="predicted"/>
<dbReference type="AlphaFoldDB" id="A0A7G9YBA0"/>
<dbReference type="Gene3D" id="3.40.50.2000">
    <property type="entry name" value="Glycogen Phosphorylase B"/>
    <property type="match status" value="2"/>
</dbReference>
<keyword evidence="3" id="KW-0808">Transferase</keyword>
<dbReference type="InterPro" id="IPR001296">
    <property type="entry name" value="Glyco_trans_1"/>
</dbReference>
<reference evidence="3" key="1">
    <citation type="submission" date="2020-06" db="EMBL/GenBank/DDBJ databases">
        <title>Unique genomic features of the anaerobic methanotrophic archaea.</title>
        <authorList>
            <person name="Chadwick G.L."/>
            <person name="Skennerton C.T."/>
            <person name="Laso-Perez R."/>
            <person name="Leu A.O."/>
            <person name="Speth D.R."/>
            <person name="Yu H."/>
            <person name="Morgan-Lang C."/>
            <person name="Hatzenpichler R."/>
            <person name="Goudeau D."/>
            <person name="Malmstrom R."/>
            <person name="Brazelton W.J."/>
            <person name="Woyke T."/>
            <person name="Hallam S.J."/>
            <person name="Tyson G.W."/>
            <person name="Wegener G."/>
            <person name="Boetius A."/>
            <person name="Orphan V."/>
        </authorList>
    </citation>
    <scope>NUCLEOTIDE SEQUENCE</scope>
</reference>
<evidence type="ECO:0000259" key="1">
    <source>
        <dbReference type="Pfam" id="PF00534"/>
    </source>
</evidence>
<name>A0A7G9YBA0_9EURY</name>
<dbReference type="PANTHER" id="PTHR12526">
    <property type="entry name" value="GLYCOSYLTRANSFERASE"/>
    <property type="match status" value="1"/>
</dbReference>
<sequence>MVVNLLERLDHSRYRPSICCYDSLGSLSQGLPERGIGVHLLRRRPGIDYLYPFKLARHLRKSKINILHLHNPTALFYGTLAGKIARTTCIIYTEHGRDFSSSIKVKIANGLLCKMLDRVVAVAECGKKYLVEHEGVDERRIFKIYNGIDSQKFGRTHSGKLIRRELGITDDQPVIGIVARLDPIKNHACLIRAMKIIVTSLSRTVLLIIGDGALRSELEGLTADLGLQNHVKFLGARSDIPELLSVMDVFVLSSFSEGLSLTLIEACAAARPIVATNVGGNAEIVEHESNGLLVPSDQPEVMANAIAEILNDKKKARLMGEKGRKKFEKGFTLDVMVKRYEALYGSCLCELI</sequence>
<gene>
    <name evidence="3" type="primary">mshA_2</name>
    <name evidence="3" type="ORF">GHMBFEBI_00018</name>
</gene>
<keyword evidence="3" id="KW-0328">Glycosyltransferase</keyword>
<organism evidence="3">
    <name type="scientific">Candidatus Methanogaster sp. ANME-2c ERB4</name>
    <dbReference type="NCBI Taxonomy" id="2759911"/>
    <lineage>
        <taxon>Archaea</taxon>
        <taxon>Methanobacteriati</taxon>
        <taxon>Methanobacteriota</taxon>
        <taxon>Stenosarchaea group</taxon>
        <taxon>Methanomicrobia</taxon>
        <taxon>Methanosarcinales</taxon>
        <taxon>ANME-2 cluster</taxon>
        <taxon>Candidatus Methanogasteraceae</taxon>
        <taxon>Candidatus Methanogaster</taxon>
    </lineage>
</organism>
<accession>A0A7G9YBA0</accession>
<protein>
    <submittedName>
        <fullName evidence="3">D-inositol-3-phosphate glycosyltransferase</fullName>
        <ecNumber evidence="3">2.4.1.250</ecNumber>
    </submittedName>
</protein>
<evidence type="ECO:0000259" key="2">
    <source>
        <dbReference type="Pfam" id="PF13439"/>
    </source>
</evidence>
<dbReference type="PANTHER" id="PTHR12526:SF630">
    <property type="entry name" value="GLYCOSYLTRANSFERASE"/>
    <property type="match status" value="1"/>
</dbReference>
<dbReference type="Pfam" id="PF00534">
    <property type="entry name" value="Glycos_transf_1"/>
    <property type="match status" value="1"/>
</dbReference>
<dbReference type="GO" id="GO:0102710">
    <property type="term" value="F:D-inositol-3-phosphate glycosyltransferase activity"/>
    <property type="evidence" value="ECO:0007669"/>
    <property type="project" value="UniProtKB-EC"/>
</dbReference>
<evidence type="ECO:0000313" key="3">
    <source>
        <dbReference type="EMBL" id="QNO45284.1"/>
    </source>
</evidence>
<dbReference type="EC" id="2.4.1.250" evidence="3"/>
<feature type="domain" description="Glycosyltransferase subfamily 4-like N-terminal" evidence="2">
    <location>
        <begin position="2"/>
        <end position="151"/>
    </location>
</feature>
<feature type="domain" description="Glycosyl transferase family 1" evidence="1">
    <location>
        <begin position="162"/>
        <end position="325"/>
    </location>
</feature>
<dbReference type="SUPFAM" id="SSF53756">
    <property type="entry name" value="UDP-Glycosyltransferase/glycogen phosphorylase"/>
    <property type="match status" value="1"/>
</dbReference>